<dbReference type="Proteomes" id="UP000192917">
    <property type="component" value="Unassembled WGS sequence"/>
</dbReference>
<accession>A0A1Y6BE49</accession>
<evidence type="ECO:0000259" key="1">
    <source>
        <dbReference type="Pfam" id="PF12146"/>
    </source>
</evidence>
<proteinExistence type="predicted"/>
<gene>
    <name evidence="2" type="ORF">SAMN05428998_103231</name>
</gene>
<dbReference type="PANTHER" id="PTHR39624:SF2">
    <property type="entry name" value="OSMC-LIKE PROTEIN"/>
    <property type="match status" value="1"/>
</dbReference>
<keyword evidence="3" id="KW-1185">Reference proteome</keyword>
<dbReference type="Gene3D" id="3.40.50.1820">
    <property type="entry name" value="alpha/beta hydrolase"/>
    <property type="match status" value="1"/>
</dbReference>
<organism evidence="2 3">
    <name type="scientific">Tistlia consotensis USBA 355</name>
    <dbReference type="NCBI Taxonomy" id="560819"/>
    <lineage>
        <taxon>Bacteria</taxon>
        <taxon>Pseudomonadati</taxon>
        <taxon>Pseudomonadota</taxon>
        <taxon>Alphaproteobacteria</taxon>
        <taxon>Rhodospirillales</taxon>
        <taxon>Rhodovibrionaceae</taxon>
        <taxon>Tistlia</taxon>
    </lineage>
</organism>
<evidence type="ECO:0000313" key="2">
    <source>
        <dbReference type="EMBL" id="SMF04847.1"/>
    </source>
</evidence>
<dbReference type="EMBL" id="FWZX01000003">
    <property type="protein sequence ID" value="SMF04847.1"/>
    <property type="molecule type" value="Genomic_DNA"/>
</dbReference>
<dbReference type="STRING" id="560819.SAMN05428998_103231"/>
<dbReference type="InterPro" id="IPR022742">
    <property type="entry name" value="Hydrolase_4"/>
</dbReference>
<dbReference type="FunFam" id="3.40.50.1820:FF:000487">
    <property type="entry name" value="Dienelactone hydrolase"/>
    <property type="match status" value="1"/>
</dbReference>
<name>A0A1Y6BE49_9PROT</name>
<protein>
    <submittedName>
        <fullName evidence="2">Putative redox protein</fullName>
    </submittedName>
</protein>
<dbReference type="SUPFAM" id="SSF53474">
    <property type="entry name" value="alpha/beta-Hydrolases"/>
    <property type="match status" value="1"/>
</dbReference>
<dbReference type="ESTHER" id="9prot-a0a1y6be49">
    <property type="family name" value="Est-OsmC"/>
</dbReference>
<dbReference type="InterPro" id="IPR036102">
    <property type="entry name" value="OsmC/Ohrsf"/>
</dbReference>
<dbReference type="InterPro" id="IPR029058">
    <property type="entry name" value="AB_hydrolase_fold"/>
</dbReference>
<dbReference type="Pfam" id="PF02566">
    <property type="entry name" value="OsmC"/>
    <property type="match status" value="1"/>
</dbReference>
<dbReference type="InterPro" id="IPR003718">
    <property type="entry name" value="OsmC/Ohr_fam"/>
</dbReference>
<sequence>MAIRSEKFTFPGEGGLELAARLDLPEGAPRATALFAHCFTCTKDIFAAARIAERLAERGIAVLRFDFTGLGHSQGEFANSSFSSNVADLLHAADHLKRRGLAPDLLVGHSLGGAAVLAAAGDIPEVKAVATIAAPAEPSHVEHHFTGSRAAIERDGEAEVLLAGRPFRIKKQFLDDIAEHRLAERIAGLKRPLLIFHAPRDETVGIDNATRIFLAAKHPKSFVSLDDADHLLTRRRDAEFVAEVLAAWAGRYLPATIRQPEPVDSVAGQPVGEPAGAVTAGGETPAEGTVVVTESGSGRLGQTIRAGRHRLAADEPVAVGGEDGGPSPYDLLLAALGACTSMTLRLYAERKGWPLERTSVTLTHDKIHAEDCADCETRSGLLDRIGRRLELTGELDEAQRAKLLEIADKCPVHRTLTSEIRIETELT</sequence>
<dbReference type="AlphaFoldDB" id="A0A1Y6BE49"/>
<evidence type="ECO:0000313" key="3">
    <source>
        <dbReference type="Proteomes" id="UP000192917"/>
    </source>
</evidence>
<dbReference type="Pfam" id="PF12146">
    <property type="entry name" value="Hydrolase_4"/>
    <property type="match status" value="1"/>
</dbReference>
<dbReference type="Gene3D" id="3.30.300.20">
    <property type="match status" value="1"/>
</dbReference>
<reference evidence="2 3" key="1">
    <citation type="submission" date="2017-04" db="EMBL/GenBank/DDBJ databases">
        <authorList>
            <person name="Afonso C.L."/>
            <person name="Miller P.J."/>
            <person name="Scott M.A."/>
            <person name="Spackman E."/>
            <person name="Goraichik I."/>
            <person name="Dimitrov K.M."/>
            <person name="Suarez D.L."/>
            <person name="Swayne D.E."/>
        </authorList>
    </citation>
    <scope>NUCLEOTIDE SEQUENCE [LARGE SCALE GENOMIC DNA]</scope>
    <source>
        <strain evidence="2 3">USBA 355</strain>
    </source>
</reference>
<dbReference type="InterPro" id="IPR015946">
    <property type="entry name" value="KH_dom-like_a/b"/>
</dbReference>
<feature type="domain" description="Serine aminopeptidase S33" evidence="1">
    <location>
        <begin position="29"/>
        <end position="136"/>
    </location>
</feature>
<dbReference type="PANTHER" id="PTHR39624">
    <property type="entry name" value="PROTEIN INVOLVED IN RIMO-MEDIATED BETA-METHYLTHIOLATION OF RIBOSOMAL PROTEIN S12 YCAO"/>
    <property type="match status" value="1"/>
</dbReference>
<dbReference type="SUPFAM" id="SSF82784">
    <property type="entry name" value="OsmC-like"/>
    <property type="match status" value="1"/>
</dbReference>
<dbReference type="RefSeq" id="WP_200808425.1">
    <property type="nucleotide sequence ID" value="NZ_FWZX01000003.1"/>
</dbReference>